<comment type="subcellular location">
    <subcellularLocation>
        <location evidence="1 7">Membrane</location>
        <topology evidence="1 7">Multi-pass membrane protein</topology>
    </subcellularLocation>
</comment>
<evidence type="ECO:0000256" key="4">
    <source>
        <dbReference type="ARBA" id="ARBA00022692"/>
    </source>
</evidence>
<dbReference type="PANTHER" id="PTHR11660">
    <property type="entry name" value="SOLUTE CARRIER FAMILY 40 MEMBER"/>
    <property type="match status" value="1"/>
</dbReference>
<dbReference type="InterPro" id="IPR036259">
    <property type="entry name" value="MFS_trans_sf"/>
</dbReference>
<dbReference type="AlphaFoldDB" id="A0A5N6WIU8"/>
<keyword evidence="10" id="KW-1185">Reference proteome</keyword>
<organism evidence="9 10">
    <name type="scientific">Aspergillus sergii</name>
    <dbReference type="NCBI Taxonomy" id="1034303"/>
    <lineage>
        <taxon>Eukaryota</taxon>
        <taxon>Fungi</taxon>
        <taxon>Dikarya</taxon>
        <taxon>Ascomycota</taxon>
        <taxon>Pezizomycotina</taxon>
        <taxon>Eurotiomycetes</taxon>
        <taxon>Eurotiomycetidae</taxon>
        <taxon>Eurotiales</taxon>
        <taxon>Aspergillaceae</taxon>
        <taxon>Aspergillus</taxon>
        <taxon>Aspergillus subgen. Circumdati</taxon>
    </lineage>
</organism>
<feature type="transmembrane region" description="Helical" evidence="7">
    <location>
        <begin position="461"/>
        <end position="480"/>
    </location>
</feature>
<evidence type="ECO:0000256" key="7">
    <source>
        <dbReference type="RuleBase" id="RU365065"/>
    </source>
</evidence>
<feature type="transmembrane region" description="Helical" evidence="7">
    <location>
        <begin position="151"/>
        <end position="172"/>
    </location>
</feature>
<feature type="transmembrane region" description="Helical" evidence="7">
    <location>
        <begin position="53"/>
        <end position="76"/>
    </location>
</feature>
<evidence type="ECO:0000256" key="5">
    <source>
        <dbReference type="ARBA" id="ARBA00022989"/>
    </source>
</evidence>
<feature type="transmembrane region" description="Helical" evidence="7">
    <location>
        <begin position="88"/>
        <end position="108"/>
    </location>
</feature>
<feature type="transmembrane region" description="Helical" evidence="7">
    <location>
        <begin position="120"/>
        <end position="139"/>
    </location>
</feature>
<evidence type="ECO:0000256" key="2">
    <source>
        <dbReference type="ARBA" id="ARBA00006279"/>
    </source>
</evidence>
<dbReference type="GO" id="GO:0016020">
    <property type="term" value="C:membrane"/>
    <property type="evidence" value="ECO:0007669"/>
    <property type="project" value="UniProtKB-SubCell"/>
</dbReference>
<dbReference type="Pfam" id="PF06963">
    <property type="entry name" value="FPN1"/>
    <property type="match status" value="1"/>
</dbReference>
<comment type="caution">
    <text evidence="7">Lacks conserved residue(s) required for the propagation of feature annotation.</text>
</comment>
<dbReference type="PANTHER" id="PTHR11660:SF57">
    <property type="entry name" value="SOLUTE CARRIER FAMILY 40 MEMBER"/>
    <property type="match status" value="1"/>
</dbReference>
<evidence type="ECO:0000313" key="10">
    <source>
        <dbReference type="Proteomes" id="UP000325945"/>
    </source>
</evidence>
<dbReference type="InterPro" id="IPR009716">
    <property type="entry name" value="Ferroportin-1"/>
</dbReference>
<dbReference type="CDD" id="cd17480">
    <property type="entry name" value="MFS_SLC40A1_like"/>
    <property type="match status" value="1"/>
</dbReference>
<comment type="function">
    <text evidence="7">May be involved in iron transport and iron homeostasis.</text>
</comment>
<gene>
    <name evidence="9" type="ORF">BDV39DRAFT_198169</name>
</gene>
<feature type="region of interest" description="Disordered" evidence="8">
    <location>
        <begin position="1"/>
        <end position="43"/>
    </location>
</feature>
<feature type="transmembrane region" description="Helical" evidence="7">
    <location>
        <begin position="367"/>
        <end position="386"/>
    </location>
</feature>
<reference evidence="10" key="1">
    <citation type="submission" date="2019-04" db="EMBL/GenBank/DDBJ databases">
        <title>Friends and foes A comparative genomics studyof 23 Aspergillus species from section Flavi.</title>
        <authorList>
            <consortium name="DOE Joint Genome Institute"/>
            <person name="Kjaerbolling I."/>
            <person name="Vesth T."/>
            <person name="Frisvad J.C."/>
            <person name="Nybo J.L."/>
            <person name="Theobald S."/>
            <person name="Kildgaard S."/>
            <person name="Isbrandt T."/>
            <person name="Kuo A."/>
            <person name="Sato A."/>
            <person name="Lyhne E.K."/>
            <person name="Kogle M.E."/>
            <person name="Wiebenga A."/>
            <person name="Kun R.S."/>
            <person name="Lubbers R.J."/>
            <person name="Makela M.R."/>
            <person name="Barry K."/>
            <person name="Chovatia M."/>
            <person name="Clum A."/>
            <person name="Daum C."/>
            <person name="Haridas S."/>
            <person name="He G."/>
            <person name="LaButti K."/>
            <person name="Lipzen A."/>
            <person name="Mondo S."/>
            <person name="Riley R."/>
            <person name="Salamov A."/>
            <person name="Simmons B.A."/>
            <person name="Magnuson J.K."/>
            <person name="Henrissat B."/>
            <person name="Mortensen U.H."/>
            <person name="Larsen T.O."/>
            <person name="Devries R.P."/>
            <person name="Grigoriev I.V."/>
            <person name="Machida M."/>
            <person name="Baker S.E."/>
            <person name="Andersen M.R."/>
        </authorList>
    </citation>
    <scope>NUCLEOTIDE SEQUENCE [LARGE SCALE GENOMIC DNA]</scope>
    <source>
        <strain evidence="10">CBS 130017</strain>
    </source>
</reference>
<feature type="transmembrane region" description="Helical" evidence="7">
    <location>
        <begin position="336"/>
        <end position="355"/>
    </location>
</feature>
<accession>A0A5N6WIU8</accession>
<name>A0A5N6WIU8_9EURO</name>
<evidence type="ECO:0000256" key="1">
    <source>
        <dbReference type="ARBA" id="ARBA00004141"/>
    </source>
</evidence>
<feature type="compositionally biased region" description="Polar residues" evidence="8">
    <location>
        <begin position="1"/>
        <end position="13"/>
    </location>
</feature>
<evidence type="ECO:0000256" key="8">
    <source>
        <dbReference type="SAM" id="MobiDB-lite"/>
    </source>
</evidence>
<keyword evidence="4 7" id="KW-0812">Transmembrane</keyword>
<feature type="transmembrane region" description="Helical" evidence="7">
    <location>
        <begin position="299"/>
        <end position="316"/>
    </location>
</feature>
<evidence type="ECO:0000256" key="3">
    <source>
        <dbReference type="ARBA" id="ARBA00022448"/>
    </source>
</evidence>
<keyword evidence="3 7" id="KW-0813">Transport</keyword>
<comment type="similarity">
    <text evidence="2 7">Belongs to the ferroportin (FP) (TC 2.A.100) family. SLC40A subfamily.</text>
</comment>
<proteinExistence type="inferred from homology"/>
<keyword evidence="6 7" id="KW-0472">Membrane</keyword>
<keyword evidence="5 7" id="KW-1133">Transmembrane helix</keyword>
<dbReference type="SUPFAM" id="SSF103473">
    <property type="entry name" value="MFS general substrate transporter"/>
    <property type="match status" value="1"/>
</dbReference>
<dbReference type="Proteomes" id="UP000325945">
    <property type="component" value="Unassembled WGS sequence"/>
</dbReference>
<evidence type="ECO:0000256" key="6">
    <source>
        <dbReference type="ARBA" id="ARBA00023136"/>
    </source>
</evidence>
<sequence>MTARTTRSLTPSEHSPLLSADPEAAGHGHSTFPHSQHEHPIPSTPPRRLARRLYISHFLSTWNSRVFEFGAVLYLASIYPGTLLPMSVYALSRGVAAILLAPAVGHYIDTGNRLQVVRVSIVLQRIAVAASCLIFYLLVIELPVLSGIDNILLVALALLACIEKLCSIMNLVSVERDWVRIENSPSQPNIDMNAQMRRIDLICKLIGPLVIALADGLSTKIAILFNLGMNICSVVVEYFSIARVYYEVPELQQPKTKAYMELQDTDSDQHNRVAGLWNYWYRLTQKALGDFASYFRHPVFLPSFAGALLYLTVLSFSGQMVTWLLSTGYNSTRVGIARTLAVAFEVLATWIAPWLMGRIGPTRAGLWLANWQIASLVAGMSIFWMFPDQPLISASGLVGGTILSRVGLRGFDLCVQILVQEGVEAENRGNFSSIEAAWQNAFEIGSFISTIVFSRPDQFEWPALISVIATCLAGILYTVFVRMQRGHLIHVPKWIATPGMLQQTRERCIERIYSASDF</sequence>
<evidence type="ECO:0000313" key="9">
    <source>
        <dbReference type="EMBL" id="KAE8320794.1"/>
    </source>
</evidence>
<dbReference type="GO" id="GO:0005381">
    <property type="term" value="F:iron ion transmembrane transporter activity"/>
    <property type="evidence" value="ECO:0007669"/>
    <property type="project" value="UniProtKB-UniRule"/>
</dbReference>
<dbReference type="EMBL" id="ML741897">
    <property type="protein sequence ID" value="KAE8320794.1"/>
    <property type="molecule type" value="Genomic_DNA"/>
</dbReference>
<keyword evidence="7" id="KW-0406">Ion transport</keyword>
<protein>
    <recommendedName>
        <fullName evidence="7">Solute carrier family 40 member</fullName>
    </recommendedName>
</protein>